<dbReference type="Gene3D" id="3.90.980.10">
    <property type="entry name" value="DNA primase, catalytic core, N-terminal domain"/>
    <property type="match status" value="1"/>
</dbReference>
<dbReference type="InterPro" id="IPR034151">
    <property type="entry name" value="TOPRIM_DnaG_bac"/>
</dbReference>
<keyword evidence="7 12" id="KW-0863">Zinc-finger</keyword>
<gene>
    <name evidence="12 16" type="primary">dnaG</name>
    <name evidence="16" type="ORF">ANASTE_00559</name>
</gene>
<dbReference type="GO" id="GO:0003899">
    <property type="term" value="F:DNA-directed RNA polymerase activity"/>
    <property type="evidence" value="ECO:0007669"/>
    <property type="project" value="UniProtKB-UniRule"/>
</dbReference>
<dbReference type="EMBL" id="ABIL02000005">
    <property type="protein sequence ID" value="EDS72848.1"/>
    <property type="molecule type" value="Genomic_DNA"/>
</dbReference>
<dbReference type="Gene3D" id="3.90.580.10">
    <property type="entry name" value="Zinc finger, CHC2-type domain"/>
    <property type="match status" value="1"/>
</dbReference>
<evidence type="ECO:0000256" key="14">
    <source>
        <dbReference type="PIRSR" id="PIRSR002811-1"/>
    </source>
</evidence>
<sequence>MKGYFKKDFIRRLVDDADIVGIINQYVPLQRSGTRYKARCPFHTEKTPSFVVTPEMGRYHCFGCNANGDVLDFLMEMNKLDFSGAVELLADMEGVNVQYEENGNYTRRSENAISYNEKQELYNCIKDSANYYYKNLMKSGVPLKYLLDRGLKKETIKKFGLGYSINEFDNLYNYLVKEKKYSVNTLIKAGLVRTNDKRGVYDYFRDRIMFPIQDVNGKLIAFGGRIFKNVKNAPKYLNSPETLVFKKNSTLYNLNNARKELSEKPLILVEGYMDVISLVNNGINNAVATLGTAFNINHAKLINRYTKNVVIMYDSDNAGLNATIKAGEILESANIYPKVVRLPKGDDPDSYILNNSIEKFNNLVENGVDSIEFRIKLLEDNHNLLDNWEKVDFIKKACVIIGKVDDDVRKEFYIKYLHERTKAEISTIEKEVNTNSFITPNHLEEGKKDDKEQNIRKHQIKQKIISAQEMILKYMIDNALDIDKIKEVNLDEDILVGDDYKKIYEKIVSCINLGKKVDFIELFDYNDILATTMSRIVSLDQNIDSDDLNQAKKTLMVNNINKKITKVKLAIRDIQESEDKEMLDVLIAEFYKLKSELLKAKNGGTLI</sequence>
<reference evidence="16" key="1">
    <citation type="submission" date="2008-01" db="EMBL/GenBank/DDBJ databases">
        <authorList>
            <person name="Fulton L."/>
            <person name="Clifton S."/>
            <person name="Fulton B."/>
            <person name="Xu J."/>
            <person name="Minx P."/>
            <person name="Pepin K.H."/>
            <person name="Johnson M."/>
            <person name="Thiruvilangam P."/>
            <person name="Bhonagiri V."/>
            <person name="Nash W.E."/>
            <person name="Mardis E.R."/>
            <person name="Wilson R.K."/>
        </authorList>
    </citation>
    <scope>NUCLEOTIDE SEQUENCE [LARGE SCALE GENOMIC DNA]</scope>
    <source>
        <strain evidence="16">DSM 17244</strain>
    </source>
</reference>
<dbReference type="SMART" id="SM00493">
    <property type="entry name" value="TOPRIM"/>
    <property type="match status" value="1"/>
</dbReference>
<comment type="subunit">
    <text evidence="12">Monomer. Interacts with DnaB.</text>
</comment>
<evidence type="ECO:0000256" key="11">
    <source>
        <dbReference type="ARBA" id="ARBA00023163"/>
    </source>
</evidence>
<dbReference type="eggNOG" id="COG0358">
    <property type="taxonomic scope" value="Bacteria"/>
</dbReference>
<dbReference type="GO" id="GO:0000428">
    <property type="term" value="C:DNA-directed RNA polymerase complex"/>
    <property type="evidence" value="ECO:0007669"/>
    <property type="project" value="UniProtKB-KW"/>
</dbReference>
<evidence type="ECO:0000256" key="10">
    <source>
        <dbReference type="ARBA" id="ARBA00023125"/>
    </source>
</evidence>
<dbReference type="Pfam" id="PF13155">
    <property type="entry name" value="Toprim_2"/>
    <property type="match status" value="1"/>
</dbReference>
<evidence type="ECO:0000256" key="6">
    <source>
        <dbReference type="ARBA" id="ARBA00022723"/>
    </source>
</evidence>
<dbReference type="PIRSF" id="PIRSF002811">
    <property type="entry name" value="DnaG"/>
    <property type="match status" value="1"/>
</dbReference>
<keyword evidence="6 12" id="KW-0479">Metal-binding</keyword>
<comment type="function">
    <text evidence="12 13">RNA polymerase that catalyzes the synthesis of short RNA molecules used as primers for DNA polymerase during DNA replication.</text>
</comment>
<dbReference type="Proteomes" id="UP000005178">
    <property type="component" value="Unassembled WGS sequence"/>
</dbReference>
<dbReference type="InterPro" id="IPR006295">
    <property type="entry name" value="DNA_primase_DnaG"/>
</dbReference>
<evidence type="ECO:0000313" key="17">
    <source>
        <dbReference type="Proteomes" id="UP000005178"/>
    </source>
</evidence>
<comment type="catalytic activity">
    <reaction evidence="12">
        <text>ssDNA + n NTP = ssDNA/pppN(pN)n-1 hybrid + (n-1) diphosphate.</text>
        <dbReference type="EC" id="2.7.7.101"/>
    </reaction>
</comment>
<dbReference type="SUPFAM" id="SSF56731">
    <property type="entry name" value="DNA primase core"/>
    <property type="match status" value="1"/>
</dbReference>
<comment type="similarity">
    <text evidence="12 13">Belongs to the DnaG primase family.</text>
</comment>
<keyword evidence="2 12" id="KW-0639">Primosome</keyword>
<keyword evidence="5 12" id="KW-0235">DNA replication</keyword>
<dbReference type="InterPro" id="IPR037068">
    <property type="entry name" value="DNA_primase_core_N_sf"/>
</dbReference>
<dbReference type="GO" id="GO:1990077">
    <property type="term" value="C:primosome complex"/>
    <property type="evidence" value="ECO:0007669"/>
    <property type="project" value="UniProtKB-KW"/>
</dbReference>
<comment type="cofactor">
    <cofactor evidence="12 13 14">
        <name>Zn(2+)</name>
        <dbReference type="ChEBI" id="CHEBI:29105"/>
    </cofactor>
    <text evidence="12 13 14">Binds 1 zinc ion per monomer.</text>
</comment>
<keyword evidence="10 12" id="KW-0238">DNA-binding</keyword>
<dbReference type="FunFam" id="3.90.580.10:FF:000001">
    <property type="entry name" value="DNA primase"/>
    <property type="match status" value="1"/>
</dbReference>
<protein>
    <recommendedName>
        <fullName evidence="12 13">DNA primase</fullName>
        <ecNumber evidence="12">2.7.7.101</ecNumber>
    </recommendedName>
</protein>
<evidence type="ECO:0000256" key="5">
    <source>
        <dbReference type="ARBA" id="ARBA00022705"/>
    </source>
</evidence>
<dbReference type="InterPro" id="IPR006171">
    <property type="entry name" value="TOPRIM_dom"/>
</dbReference>
<dbReference type="HAMAP" id="MF_00974">
    <property type="entry name" value="DNA_primase_DnaG"/>
    <property type="match status" value="1"/>
</dbReference>
<dbReference type="PANTHER" id="PTHR30313">
    <property type="entry name" value="DNA PRIMASE"/>
    <property type="match status" value="1"/>
</dbReference>
<keyword evidence="11 12" id="KW-0804">Transcription</keyword>
<dbReference type="InterPro" id="IPR036977">
    <property type="entry name" value="DNA_primase_Znf_CHC2"/>
</dbReference>
<accession>B1C761</accession>
<evidence type="ECO:0000256" key="2">
    <source>
        <dbReference type="ARBA" id="ARBA00022515"/>
    </source>
</evidence>
<dbReference type="InterPro" id="IPR050219">
    <property type="entry name" value="DnaG_primase"/>
</dbReference>
<dbReference type="SMART" id="SM00400">
    <property type="entry name" value="ZnF_CHCC"/>
    <property type="match status" value="1"/>
</dbReference>
<dbReference type="Gene3D" id="3.40.1360.10">
    <property type="match status" value="1"/>
</dbReference>
<dbReference type="STRING" id="445971.ANASTE_00559"/>
<dbReference type="PANTHER" id="PTHR30313:SF2">
    <property type="entry name" value="DNA PRIMASE"/>
    <property type="match status" value="1"/>
</dbReference>
<name>B1C761_9FIRM</name>
<evidence type="ECO:0000256" key="4">
    <source>
        <dbReference type="ARBA" id="ARBA00022695"/>
    </source>
</evidence>
<evidence type="ECO:0000256" key="1">
    <source>
        <dbReference type="ARBA" id="ARBA00022478"/>
    </source>
</evidence>
<dbReference type="AlphaFoldDB" id="B1C761"/>
<reference evidence="16" key="2">
    <citation type="submission" date="2013-08" db="EMBL/GenBank/DDBJ databases">
        <title>Draft genome sequence of Anaerofustis stercorihominis (DSM 17244).</title>
        <authorList>
            <person name="Sudarsanam P."/>
            <person name="Ley R."/>
            <person name="Guruge J."/>
            <person name="Turnbaugh P.J."/>
            <person name="Mahowald M."/>
            <person name="Liep D."/>
            <person name="Gordon J."/>
        </authorList>
    </citation>
    <scope>NUCLEOTIDE SEQUENCE</scope>
    <source>
        <strain evidence="16">DSM 17244</strain>
    </source>
</reference>
<keyword evidence="3 12" id="KW-0808">Transferase</keyword>
<keyword evidence="8 12" id="KW-0862">Zinc</keyword>
<comment type="domain">
    <text evidence="12">Contains an N-terminal zinc-binding domain, a central core domain that contains the primase activity, and a C-terminal DnaB-binding domain.</text>
</comment>
<dbReference type="InterPro" id="IPR013264">
    <property type="entry name" value="DNAG_N"/>
</dbReference>
<dbReference type="NCBIfam" id="TIGR01391">
    <property type="entry name" value="dnaG"/>
    <property type="match status" value="1"/>
</dbReference>
<evidence type="ECO:0000256" key="7">
    <source>
        <dbReference type="ARBA" id="ARBA00022771"/>
    </source>
</evidence>
<feature type="zinc finger region" description="CHC2-type" evidence="12 14">
    <location>
        <begin position="40"/>
        <end position="64"/>
    </location>
</feature>
<dbReference type="GO" id="GO:0003677">
    <property type="term" value="F:DNA binding"/>
    <property type="evidence" value="ECO:0007669"/>
    <property type="project" value="UniProtKB-KW"/>
</dbReference>
<dbReference type="EC" id="2.7.7.101" evidence="12"/>
<keyword evidence="4 12" id="KW-0548">Nucleotidyltransferase</keyword>
<dbReference type="RefSeq" id="WP_007049012.1">
    <property type="nucleotide sequence ID" value="NZ_DS560015.1"/>
</dbReference>
<evidence type="ECO:0000256" key="13">
    <source>
        <dbReference type="PIRNR" id="PIRNR002811"/>
    </source>
</evidence>
<dbReference type="OrthoDB" id="9803773at2"/>
<keyword evidence="9" id="KW-0460">Magnesium</keyword>
<dbReference type="CDD" id="cd03364">
    <property type="entry name" value="TOPRIM_DnaG_primases"/>
    <property type="match status" value="1"/>
</dbReference>
<dbReference type="Pfam" id="PF01807">
    <property type="entry name" value="Zn_ribbon_DnaG"/>
    <property type="match status" value="1"/>
</dbReference>
<evidence type="ECO:0000256" key="3">
    <source>
        <dbReference type="ARBA" id="ARBA00022679"/>
    </source>
</evidence>
<comment type="caution">
    <text evidence="16">The sequence shown here is derived from an EMBL/GenBank/DDBJ whole genome shotgun (WGS) entry which is preliminary data.</text>
</comment>
<dbReference type="GO" id="GO:0008270">
    <property type="term" value="F:zinc ion binding"/>
    <property type="evidence" value="ECO:0007669"/>
    <property type="project" value="UniProtKB-UniRule"/>
</dbReference>
<organism evidence="16 17">
    <name type="scientific">Anaerofustis stercorihominis DSM 17244</name>
    <dbReference type="NCBI Taxonomy" id="445971"/>
    <lineage>
        <taxon>Bacteria</taxon>
        <taxon>Bacillati</taxon>
        <taxon>Bacillota</taxon>
        <taxon>Clostridia</taxon>
        <taxon>Eubacteriales</taxon>
        <taxon>Eubacteriaceae</taxon>
        <taxon>Anaerofustis</taxon>
    </lineage>
</organism>
<dbReference type="GO" id="GO:0006269">
    <property type="term" value="P:DNA replication, synthesis of primer"/>
    <property type="evidence" value="ECO:0007669"/>
    <property type="project" value="UniProtKB-UniRule"/>
</dbReference>
<dbReference type="InterPro" id="IPR030846">
    <property type="entry name" value="DnaG_bac"/>
</dbReference>
<feature type="domain" description="Toprim" evidence="15">
    <location>
        <begin position="264"/>
        <end position="345"/>
    </location>
</feature>
<dbReference type="SUPFAM" id="SSF57783">
    <property type="entry name" value="Zinc beta-ribbon"/>
    <property type="match status" value="1"/>
</dbReference>
<evidence type="ECO:0000313" key="16">
    <source>
        <dbReference type="EMBL" id="EDS72848.1"/>
    </source>
</evidence>
<keyword evidence="1 12" id="KW-0240">DNA-directed RNA polymerase</keyword>
<dbReference type="Pfam" id="PF08275">
    <property type="entry name" value="DNAG_N"/>
    <property type="match status" value="1"/>
</dbReference>
<evidence type="ECO:0000259" key="15">
    <source>
        <dbReference type="PROSITE" id="PS50880"/>
    </source>
</evidence>
<evidence type="ECO:0000256" key="9">
    <source>
        <dbReference type="ARBA" id="ARBA00022842"/>
    </source>
</evidence>
<evidence type="ECO:0000256" key="8">
    <source>
        <dbReference type="ARBA" id="ARBA00022833"/>
    </source>
</evidence>
<keyword evidence="17" id="KW-1185">Reference proteome</keyword>
<dbReference type="HOGENOM" id="CLU_013501_3_3_9"/>
<dbReference type="InterPro" id="IPR002694">
    <property type="entry name" value="Znf_CHC2"/>
</dbReference>
<dbReference type="GeneID" id="97999490"/>
<dbReference type="GO" id="GO:0005737">
    <property type="term" value="C:cytoplasm"/>
    <property type="evidence" value="ECO:0007669"/>
    <property type="project" value="TreeGrafter"/>
</dbReference>
<proteinExistence type="inferred from homology"/>
<evidence type="ECO:0000256" key="12">
    <source>
        <dbReference type="HAMAP-Rule" id="MF_00974"/>
    </source>
</evidence>
<dbReference type="PROSITE" id="PS50880">
    <property type="entry name" value="TOPRIM"/>
    <property type="match status" value="1"/>
</dbReference>